<keyword evidence="21" id="KW-1185">Reference proteome</keyword>
<evidence type="ECO:0000256" key="12">
    <source>
        <dbReference type="ARBA" id="ARBA00022741"/>
    </source>
</evidence>
<evidence type="ECO:0000256" key="19">
    <source>
        <dbReference type="PIRSR" id="PIRSR006135-2"/>
    </source>
</evidence>
<evidence type="ECO:0000313" key="20">
    <source>
        <dbReference type="EMBL" id="KPL90642.1"/>
    </source>
</evidence>
<dbReference type="PIRSF" id="PIRSF006135">
    <property type="entry name" value="CobU"/>
    <property type="match status" value="1"/>
</dbReference>
<dbReference type="UniPathway" id="UPA00148">
    <property type="reaction ID" value="UER00236"/>
</dbReference>
<evidence type="ECO:0000256" key="4">
    <source>
        <dbReference type="ARBA" id="ARBA00003889"/>
    </source>
</evidence>
<feature type="binding site" evidence="19">
    <location>
        <begin position="34"/>
        <end position="36"/>
    </location>
    <ligand>
        <name>GTP</name>
        <dbReference type="ChEBI" id="CHEBI:37565"/>
    </ligand>
</feature>
<dbReference type="AlphaFoldDB" id="A0A0N8GSZ1"/>
<feature type="active site" description="GMP-histidine intermediate" evidence="18">
    <location>
        <position position="50"/>
    </location>
</feature>
<feature type="binding site" evidence="19">
    <location>
        <position position="62"/>
    </location>
    <ligand>
        <name>GTP</name>
        <dbReference type="ChEBI" id="CHEBI:37565"/>
    </ligand>
</feature>
<evidence type="ECO:0000256" key="18">
    <source>
        <dbReference type="PIRSR" id="PIRSR006135-1"/>
    </source>
</evidence>
<dbReference type="RefSeq" id="WP_054533551.1">
    <property type="nucleotide sequence ID" value="NZ_LGKP01000011.1"/>
</dbReference>
<dbReference type="GO" id="GO:0005524">
    <property type="term" value="F:ATP binding"/>
    <property type="evidence" value="ECO:0007669"/>
    <property type="project" value="UniProtKB-KW"/>
</dbReference>
<dbReference type="SUPFAM" id="SSF52540">
    <property type="entry name" value="P-loop containing nucleoside triphosphate hydrolases"/>
    <property type="match status" value="1"/>
</dbReference>
<feature type="binding site" evidence="19">
    <location>
        <begin position="9"/>
        <end position="16"/>
    </location>
    <ligand>
        <name>GTP</name>
        <dbReference type="ChEBI" id="CHEBI:37565"/>
    </ligand>
</feature>
<evidence type="ECO:0000256" key="6">
    <source>
        <dbReference type="ARBA" id="ARBA00005159"/>
    </source>
</evidence>
<dbReference type="PANTHER" id="PTHR34848">
    <property type="match status" value="1"/>
</dbReference>
<keyword evidence="13" id="KW-0418">Kinase</keyword>
<dbReference type="PANTHER" id="PTHR34848:SF1">
    <property type="entry name" value="BIFUNCTIONAL ADENOSYLCOBALAMIN BIOSYNTHESIS PROTEIN COBU"/>
    <property type="match status" value="1"/>
</dbReference>
<evidence type="ECO:0000313" key="21">
    <source>
        <dbReference type="Proteomes" id="UP000050277"/>
    </source>
</evidence>
<dbReference type="Pfam" id="PF02283">
    <property type="entry name" value="CobU"/>
    <property type="match status" value="1"/>
</dbReference>
<evidence type="ECO:0000256" key="7">
    <source>
        <dbReference type="ARBA" id="ARBA00007490"/>
    </source>
</evidence>
<protein>
    <recommendedName>
        <fullName evidence="16">Adenosylcobinamide kinase</fullName>
        <ecNumber evidence="8">2.7.1.156</ecNumber>
        <ecNumber evidence="9">2.7.7.62</ecNumber>
    </recommendedName>
    <alternativeName>
        <fullName evidence="17">Adenosylcobinamide-phosphate guanylyltransferase</fullName>
    </alternativeName>
</protein>
<evidence type="ECO:0000256" key="3">
    <source>
        <dbReference type="ARBA" id="ARBA00001522"/>
    </source>
</evidence>
<comment type="catalytic activity">
    <reaction evidence="2">
        <text>adenosylcob(III)inamide phosphate + GTP + H(+) = adenosylcob(III)inamide-GDP + diphosphate</text>
        <dbReference type="Rhea" id="RHEA:22712"/>
        <dbReference type="ChEBI" id="CHEBI:15378"/>
        <dbReference type="ChEBI" id="CHEBI:33019"/>
        <dbReference type="ChEBI" id="CHEBI:37565"/>
        <dbReference type="ChEBI" id="CHEBI:58502"/>
        <dbReference type="ChEBI" id="CHEBI:60487"/>
        <dbReference type="EC" id="2.7.7.62"/>
    </reaction>
</comment>
<sequence>MARLVLFTGGARSGKSWRAEQYASQHAAHVYYLATAQAGDSEMQQRIGLHQAQRPSHWQTIEAPLAASQALGQLPSGSVVLLDCLTLLVSNLLLANEAQPEPVIQTEIAAMLAAQQARDLHLVVVTNEVGMGIVPAYALGRVYRDLIGRANQQIAAAANEVYLVVAGMPIEIRQLQPAWAK</sequence>
<comment type="similarity">
    <text evidence="7">Belongs to the CobU/CobP family.</text>
</comment>
<evidence type="ECO:0000256" key="11">
    <source>
        <dbReference type="ARBA" id="ARBA00022679"/>
    </source>
</evidence>
<dbReference type="Gene3D" id="3.40.50.300">
    <property type="entry name" value="P-loop containing nucleotide triphosphate hydrolases"/>
    <property type="match status" value="1"/>
</dbReference>
<dbReference type="InterPro" id="IPR003203">
    <property type="entry name" value="CobU/CobP"/>
</dbReference>
<dbReference type="GO" id="GO:0008820">
    <property type="term" value="F:cobinamide phosphate guanylyltransferase activity"/>
    <property type="evidence" value="ECO:0007669"/>
    <property type="project" value="UniProtKB-EC"/>
</dbReference>
<keyword evidence="12 19" id="KW-0547">Nucleotide-binding</keyword>
<evidence type="ECO:0000256" key="10">
    <source>
        <dbReference type="ARBA" id="ARBA00022573"/>
    </source>
</evidence>
<name>A0A0N8GSZ1_9CHLR</name>
<comment type="function">
    <text evidence="4">Catalyzes ATP-dependent phosphorylation of adenosylcobinamide and addition of GMP to adenosylcobinamide phosphate.</text>
</comment>
<dbReference type="EC" id="2.7.1.156" evidence="8"/>
<comment type="catalytic activity">
    <reaction evidence="1">
        <text>adenosylcob(III)inamide + ATP = adenosylcob(III)inamide phosphate + ADP + H(+)</text>
        <dbReference type="Rhea" id="RHEA:15769"/>
        <dbReference type="ChEBI" id="CHEBI:2480"/>
        <dbReference type="ChEBI" id="CHEBI:15378"/>
        <dbReference type="ChEBI" id="CHEBI:30616"/>
        <dbReference type="ChEBI" id="CHEBI:58502"/>
        <dbReference type="ChEBI" id="CHEBI:456216"/>
        <dbReference type="EC" id="2.7.1.156"/>
    </reaction>
</comment>
<evidence type="ECO:0000256" key="16">
    <source>
        <dbReference type="ARBA" id="ARBA00029570"/>
    </source>
</evidence>
<dbReference type="NCBIfam" id="NF004469">
    <property type="entry name" value="PRK05800.1"/>
    <property type="match status" value="1"/>
</dbReference>
<dbReference type="CDD" id="cd00544">
    <property type="entry name" value="CobU"/>
    <property type="match status" value="1"/>
</dbReference>
<evidence type="ECO:0000256" key="13">
    <source>
        <dbReference type="ARBA" id="ARBA00022777"/>
    </source>
</evidence>
<comment type="caution">
    <text evidence="20">The sequence shown here is derived from an EMBL/GenBank/DDBJ whole genome shotgun (WGS) entry which is preliminary data.</text>
</comment>
<evidence type="ECO:0000256" key="17">
    <source>
        <dbReference type="ARBA" id="ARBA00030571"/>
    </source>
</evidence>
<reference evidence="20 21" key="1">
    <citation type="submission" date="2015-07" db="EMBL/GenBank/DDBJ databases">
        <title>Whole genome sequence of Herpetosiphon geysericola DSM 7119.</title>
        <authorList>
            <person name="Hemp J."/>
            <person name="Ward L.M."/>
            <person name="Pace L.A."/>
            <person name="Fischer W.W."/>
        </authorList>
    </citation>
    <scope>NUCLEOTIDE SEQUENCE [LARGE SCALE GENOMIC DNA]</scope>
    <source>
        <strain evidence="20 21">DSM 7119</strain>
    </source>
</reference>
<comment type="pathway">
    <text evidence="5">Cofactor biosynthesis; adenosylcobalamin biosynthesis; adenosylcobalamin from cob(II)yrinate a,c-diamide: step 6/7.</text>
</comment>
<dbReference type="OrthoDB" id="9799422at2"/>
<evidence type="ECO:0000256" key="14">
    <source>
        <dbReference type="ARBA" id="ARBA00022840"/>
    </source>
</evidence>
<dbReference type="EMBL" id="LGKP01000011">
    <property type="protein sequence ID" value="KPL90642.1"/>
    <property type="molecule type" value="Genomic_DNA"/>
</dbReference>
<gene>
    <name evidence="20" type="ORF">SE18_06140</name>
</gene>
<evidence type="ECO:0000256" key="1">
    <source>
        <dbReference type="ARBA" id="ARBA00000312"/>
    </source>
</evidence>
<comment type="catalytic activity">
    <reaction evidence="3">
        <text>adenosylcob(III)inamide + GTP = adenosylcob(III)inamide phosphate + GDP + H(+)</text>
        <dbReference type="Rhea" id="RHEA:15765"/>
        <dbReference type="ChEBI" id="CHEBI:2480"/>
        <dbReference type="ChEBI" id="CHEBI:15378"/>
        <dbReference type="ChEBI" id="CHEBI:37565"/>
        <dbReference type="ChEBI" id="CHEBI:58189"/>
        <dbReference type="ChEBI" id="CHEBI:58502"/>
        <dbReference type="EC" id="2.7.1.156"/>
    </reaction>
</comment>
<evidence type="ECO:0000256" key="8">
    <source>
        <dbReference type="ARBA" id="ARBA00012016"/>
    </source>
</evidence>
<evidence type="ECO:0000256" key="9">
    <source>
        <dbReference type="ARBA" id="ARBA00012523"/>
    </source>
</evidence>
<keyword evidence="14" id="KW-0067">ATP-binding</keyword>
<keyword evidence="10" id="KW-0169">Cobalamin biosynthesis</keyword>
<organism evidence="20 21">
    <name type="scientific">Herpetosiphon geysericola</name>
    <dbReference type="NCBI Taxonomy" id="70996"/>
    <lineage>
        <taxon>Bacteria</taxon>
        <taxon>Bacillati</taxon>
        <taxon>Chloroflexota</taxon>
        <taxon>Chloroflexia</taxon>
        <taxon>Herpetosiphonales</taxon>
        <taxon>Herpetosiphonaceae</taxon>
        <taxon>Herpetosiphon</taxon>
    </lineage>
</organism>
<dbReference type="GO" id="GO:0005525">
    <property type="term" value="F:GTP binding"/>
    <property type="evidence" value="ECO:0007669"/>
    <property type="project" value="UniProtKB-KW"/>
</dbReference>
<dbReference type="Proteomes" id="UP000050277">
    <property type="component" value="Unassembled WGS sequence"/>
</dbReference>
<accession>A0A0N8GSZ1</accession>
<comment type="pathway">
    <text evidence="6">Cofactor biosynthesis; adenosylcobalamin biosynthesis; adenosylcobalamin from cob(II)yrinate a,c-diamide: step 5/7.</text>
</comment>
<dbReference type="GO" id="GO:0009236">
    <property type="term" value="P:cobalamin biosynthetic process"/>
    <property type="evidence" value="ECO:0007669"/>
    <property type="project" value="UniProtKB-UniPathway"/>
</dbReference>
<evidence type="ECO:0000256" key="5">
    <source>
        <dbReference type="ARBA" id="ARBA00004692"/>
    </source>
</evidence>
<dbReference type="GO" id="GO:0043752">
    <property type="term" value="F:adenosylcobinamide kinase activity"/>
    <property type="evidence" value="ECO:0007669"/>
    <property type="project" value="UniProtKB-EC"/>
</dbReference>
<dbReference type="EC" id="2.7.7.62" evidence="9"/>
<evidence type="ECO:0000256" key="2">
    <source>
        <dbReference type="ARBA" id="ARBA00000711"/>
    </source>
</evidence>
<dbReference type="InterPro" id="IPR027417">
    <property type="entry name" value="P-loop_NTPase"/>
</dbReference>
<dbReference type="PATRIC" id="fig|70996.4.peg.5628"/>
<proteinExistence type="inferred from homology"/>
<dbReference type="STRING" id="70996.SE18_06140"/>
<evidence type="ECO:0000256" key="15">
    <source>
        <dbReference type="ARBA" id="ARBA00023134"/>
    </source>
</evidence>
<keyword evidence="15 19" id="KW-0342">GTP-binding</keyword>
<keyword evidence="11" id="KW-0808">Transferase</keyword>
<feature type="binding site" evidence="19">
    <location>
        <position position="83"/>
    </location>
    <ligand>
        <name>GTP</name>
        <dbReference type="ChEBI" id="CHEBI:37565"/>
    </ligand>
</feature>